<dbReference type="InterPro" id="IPR010255">
    <property type="entry name" value="Haem_peroxidase_sf"/>
</dbReference>
<evidence type="ECO:0000256" key="1">
    <source>
        <dbReference type="PIRSR" id="PIRSR619791-2"/>
    </source>
</evidence>
<dbReference type="InterPro" id="IPR037120">
    <property type="entry name" value="Haem_peroxidase_sf_animal"/>
</dbReference>
<name>A0AAN8M728_9TELE</name>
<dbReference type="GO" id="GO:0004601">
    <property type="term" value="F:peroxidase activity"/>
    <property type="evidence" value="ECO:0007669"/>
    <property type="project" value="InterPro"/>
</dbReference>
<keyword evidence="1" id="KW-0408">Iron</keyword>
<keyword evidence="4" id="KW-1185">Reference proteome</keyword>
<dbReference type="EMBL" id="JAGTTL010000014">
    <property type="protein sequence ID" value="KAK6313201.1"/>
    <property type="molecule type" value="Genomic_DNA"/>
</dbReference>
<dbReference type="PROSITE" id="PS50292">
    <property type="entry name" value="PEROXIDASE_3"/>
    <property type="match status" value="1"/>
</dbReference>
<dbReference type="PRINTS" id="PR00007">
    <property type="entry name" value="COMPLEMNTC1Q"/>
</dbReference>
<keyword evidence="1" id="KW-0349">Heme</keyword>
<dbReference type="SUPFAM" id="SSF49842">
    <property type="entry name" value="TNF-like"/>
    <property type="match status" value="1"/>
</dbReference>
<keyword evidence="1" id="KW-0479">Metal-binding</keyword>
<dbReference type="InterPro" id="IPR001073">
    <property type="entry name" value="C1q_dom"/>
</dbReference>
<dbReference type="Proteomes" id="UP001356427">
    <property type="component" value="Unassembled WGS sequence"/>
</dbReference>
<accession>A0AAN8M728</accession>
<dbReference type="Gene3D" id="2.60.120.40">
    <property type="match status" value="1"/>
</dbReference>
<dbReference type="InterPro" id="IPR008983">
    <property type="entry name" value="Tumour_necrosis_fac-like_dom"/>
</dbReference>
<dbReference type="GO" id="GO:0020037">
    <property type="term" value="F:heme binding"/>
    <property type="evidence" value="ECO:0007669"/>
    <property type="project" value="InterPro"/>
</dbReference>
<dbReference type="Pfam" id="PF03098">
    <property type="entry name" value="An_peroxidase"/>
    <property type="match status" value="1"/>
</dbReference>
<evidence type="ECO:0000259" key="2">
    <source>
        <dbReference type="SMART" id="SM00110"/>
    </source>
</evidence>
<gene>
    <name evidence="3" type="ORF">J4Q44_G00165480</name>
</gene>
<reference evidence="3 4" key="1">
    <citation type="submission" date="2021-04" db="EMBL/GenBank/DDBJ databases">
        <authorList>
            <person name="De Guttry C."/>
            <person name="Zahm M."/>
            <person name="Klopp C."/>
            <person name="Cabau C."/>
            <person name="Louis A."/>
            <person name="Berthelot C."/>
            <person name="Parey E."/>
            <person name="Roest Crollius H."/>
            <person name="Montfort J."/>
            <person name="Robinson-Rechavi M."/>
            <person name="Bucao C."/>
            <person name="Bouchez O."/>
            <person name="Gislard M."/>
            <person name="Lluch J."/>
            <person name="Milhes M."/>
            <person name="Lampietro C."/>
            <person name="Lopez Roques C."/>
            <person name="Donnadieu C."/>
            <person name="Braasch I."/>
            <person name="Desvignes T."/>
            <person name="Postlethwait J."/>
            <person name="Bobe J."/>
            <person name="Wedekind C."/>
            <person name="Guiguen Y."/>
        </authorList>
    </citation>
    <scope>NUCLEOTIDE SEQUENCE [LARGE SCALE GENOMIC DNA]</scope>
    <source>
        <strain evidence="3">Cs_M1</strain>
        <tissue evidence="3">Blood</tissue>
    </source>
</reference>
<dbReference type="SMART" id="SM00110">
    <property type="entry name" value="C1Q"/>
    <property type="match status" value="1"/>
</dbReference>
<proteinExistence type="predicted"/>
<dbReference type="InterPro" id="IPR019791">
    <property type="entry name" value="Haem_peroxidase_animal"/>
</dbReference>
<feature type="binding site" description="axial binding residue" evidence="1">
    <location>
        <position position="163"/>
    </location>
    <ligand>
        <name>heme b</name>
        <dbReference type="ChEBI" id="CHEBI:60344"/>
    </ligand>
    <ligandPart>
        <name>Fe</name>
        <dbReference type="ChEBI" id="CHEBI:18248"/>
    </ligandPart>
</feature>
<dbReference type="Gene3D" id="1.10.640.10">
    <property type="entry name" value="Haem peroxidase domain superfamily, animal type"/>
    <property type="match status" value="1"/>
</dbReference>
<dbReference type="GO" id="GO:0005615">
    <property type="term" value="C:extracellular space"/>
    <property type="evidence" value="ECO:0007669"/>
    <property type="project" value="TreeGrafter"/>
</dbReference>
<evidence type="ECO:0000313" key="3">
    <source>
        <dbReference type="EMBL" id="KAK6313201.1"/>
    </source>
</evidence>
<comment type="caution">
    <text evidence="3">The sequence shown here is derived from an EMBL/GenBank/DDBJ whole genome shotgun (WGS) entry which is preliminary data.</text>
</comment>
<organism evidence="3 4">
    <name type="scientific">Coregonus suidteri</name>
    <dbReference type="NCBI Taxonomy" id="861788"/>
    <lineage>
        <taxon>Eukaryota</taxon>
        <taxon>Metazoa</taxon>
        <taxon>Chordata</taxon>
        <taxon>Craniata</taxon>
        <taxon>Vertebrata</taxon>
        <taxon>Euteleostomi</taxon>
        <taxon>Actinopterygii</taxon>
        <taxon>Neopterygii</taxon>
        <taxon>Teleostei</taxon>
        <taxon>Protacanthopterygii</taxon>
        <taxon>Salmoniformes</taxon>
        <taxon>Salmonidae</taxon>
        <taxon>Coregoninae</taxon>
        <taxon>Coregonus</taxon>
    </lineage>
</organism>
<dbReference type="AlphaFoldDB" id="A0AAN8M728"/>
<protein>
    <recommendedName>
        <fullName evidence="2">C1q domain-containing protein</fullName>
    </recommendedName>
</protein>
<dbReference type="PRINTS" id="PR00457">
    <property type="entry name" value="ANPEROXIDASE"/>
</dbReference>
<dbReference type="GO" id="GO:0046872">
    <property type="term" value="F:metal ion binding"/>
    <property type="evidence" value="ECO:0007669"/>
    <property type="project" value="UniProtKB-KW"/>
</dbReference>
<dbReference type="PANTHER" id="PTHR11475:SF63">
    <property type="entry name" value="EOSINOPHIL PEROXIDASE"/>
    <property type="match status" value="1"/>
</dbReference>
<feature type="domain" description="C1q" evidence="2">
    <location>
        <begin position="213"/>
        <end position="304"/>
    </location>
</feature>
<sequence length="304" mass="33571">MKLWPATSVTSPTSRASCGLIQSSQTTGASSCPSPSWAPTCASRSRITNDSNAEEVPCFLAGDERANENIALTTMHTMMLREHNRLARALTQLNPHWTGEITYQETRKIMGAYFQVITFRDYLFHIVGPDFIARQLSTYPGYDENVDPSISNVFATATYHFTHLSIQPFIFCLDENYTENAQFPSPLLHRAFFAPCWIVFEGPQGPHGLPGIAVKSAFAVRLGYNYPKPGQPIQFCENVGNVDLRKNGQLVLHSFTTQQTGYITATGGTLLQLNKGDKIWLSANYGGNGITSDSFFSGHLISTV</sequence>
<dbReference type="GO" id="GO:0006979">
    <property type="term" value="P:response to oxidative stress"/>
    <property type="evidence" value="ECO:0007669"/>
    <property type="project" value="InterPro"/>
</dbReference>
<dbReference type="Pfam" id="PF00386">
    <property type="entry name" value="C1q"/>
    <property type="match status" value="1"/>
</dbReference>
<dbReference type="PANTHER" id="PTHR11475">
    <property type="entry name" value="OXIDASE/PEROXIDASE"/>
    <property type="match status" value="1"/>
</dbReference>
<dbReference type="SUPFAM" id="SSF48113">
    <property type="entry name" value="Heme-dependent peroxidases"/>
    <property type="match status" value="1"/>
</dbReference>
<evidence type="ECO:0000313" key="4">
    <source>
        <dbReference type="Proteomes" id="UP001356427"/>
    </source>
</evidence>
<dbReference type="PROSITE" id="PS51257">
    <property type="entry name" value="PROKAR_LIPOPROTEIN"/>
    <property type="match status" value="1"/>
</dbReference>